<keyword evidence="2" id="KW-1185">Reference proteome</keyword>
<proteinExistence type="predicted"/>
<dbReference type="Proteomes" id="UP001343257">
    <property type="component" value="Unassembled WGS sequence"/>
</dbReference>
<protein>
    <submittedName>
        <fullName evidence="1">Uncharacterized protein</fullName>
    </submittedName>
</protein>
<evidence type="ECO:0000313" key="1">
    <source>
        <dbReference type="EMBL" id="MED5018479.1"/>
    </source>
</evidence>
<reference evidence="1 2" key="1">
    <citation type="submission" date="2023-03" db="EMBL/GenBank/DDBJ databases">
        <title>Bacillus Genome Sequencing.</title>
        <authorList>
            <person name="Dunlap C."/>
        </authorList>
    </citation>
    <scope>NUCLEOTIDE SEQUENCE [LARGE SCALE GENOMIC DNA]</scope>
    <source>
        <strain evidence="1 2">NRS-52</strain>
    </source>
</reference>
<evidence type="ECO:0000313" key="2">
    <source>
        <dbReference type="Proteomes" id="UP001343257"/>
    </source>
</evidence>
<organism evidence="1 2">
    <name type="scientific">Paenibacillus chibensis</name>
    <dbReference type="NCBI Taxonomy" id="59846"/>
    <lineage>
        <taxon>Bacteria</taxon>
        <taxon>Bacillati</taxon>
        <taxon>Bacillota</taxon>
        <taxon>Bacilli</taxon>
        <taxon>Bacillales</taxon>
        <taxon>Paenibacillaceae</taxon>
        <taxon>Paenibacillus</taxon>
    </lineage>
</organism>
<dbReference type="EMBL" id="JARTLD010000035">
    <property type="protein sequence ID" value="MED5018479.1"/>
    <property type="molecule type" value="Genomic_DNA"/>
</dbReference>
<gene>
    <name evidence="1" type="ORF">P9847_14315</name>
</gene>
<sequence>MAGYFFFLSIYVNKATMNAANTIVSEKEKFIHITSLWSQAAGLTSFSSQKVTNKVASFFIYAIDADSTTSESSPKKTPPIPPPTAIFPPSRKYCAPHQKLLLARNPGLGIS</sequence>
<dbReference type="RefSeq" id="WP_328278789.1">
    <property type="nucleotide sequence ID" value="NZ_JARTLD010000035.1"/>
</dbReference>
<accession>A0ABU6PUA7</accession>
<comment type="caution">
    <text evidence="1">The sequence shown here is derived from an EMBL/GenBank/DDBJ whole genome shotgun (WGS) entry which is preliminary data.</text>
</comment>
<name>A0ABU6PUA7_9BACL</name>